<keyword evidence="3" id="KW-1185">Reference proteome</keyword>
<feature type="region of interest" description="Disordered" evidence="1">
    <location>
        <begin position="157"/>
        <end position="213"/>
    </location>
</feature>
<dbReference type="Proteomes" id="UP000037035">
    <property type="component" value="Unassembled WGS sequence"/>
</dbReference>
<evidence type="ECO:0000256" key="1">
    <source>
        <dbReference type="SAM" id="MobiDB-lite"/>
    </source>
</evidence>
<protein>
    <submittedName>
        <fullName evidence="2">Uncharacterized protein</fullName>
    </submittedName>
</protein>
<name>A0A0L6URU0_9BASI</name>
<dbReference type="AlphaFoldDB" id="A0A0L6URU0"/>
<accession>A0A0L6URU0</accession>
<proteinExistence type="predicted"/>
<dbReference type="OrthoDB" id="2503819at2759"/>
<gene>
    <name evidence="2" type="ORF">VP01_4355g1</name>
</gene>
<evidence type="ECO:0000313" key="3">
    <source>
        <dbReference type="Proteomes" id="UP000037035"/>
    </source>
</evidence>
<sequence>MALYSFSEVAHVHQASRHNIFSFYKNLGPMGVKKSPPVTNSSALTRAQDAFTGRTRRDIDSNLFLGPIKSWVTFFNGSMTWMQGKALVKNGSQDLFCEFGGDPNLIERRFGGSVKWSHENTTGEDPVSFNAEASPTATQKEEAQLKQDTWRSTATLVHPGLNEGPAHNTRSRAGGSLRGRGGHKRNSVTGSSWRRISTEKLTGGEGKEKVEAGHTDNLAQITARIGSFSAYMRAIGPILPIIPPKLAGGSVKNKVHAGSQVPVDTPPTQAPSSFVGVVID</sequence>
<organism evidence="2 3">
    <name type="scientific">Puccinia sorghi</name>
    <dbReference type="NCBI Taxonomy" id="27349"/>
    <lineage>
        <taxon>Eukaryota</taxon>
        <taxon>Fungi</taxon>
        <taxon>Dikarya</taxon>
        <taxon>Basidiomycota</taxon>
        <taxon>Pucciniomycotina</taxon>
        <taxon>Pucciniomycetes</taxon>
        <taxon>Pucciniales</taxon>
        <taxon>Pucciniaceae</taxon>
        <taxon>Puccinia</taxon>
    </lineage>
</organism>
<comment type="caution">
    <text evidence="2">The sequence shown here is derived from an EMBL/GenBank/DDBJ whole genome shotgun (WGS) entry which is preliminary data.</text>
</comment>
<dbReference type="EMBL" id="LAVV01009452">
    <property type="protein sequence ID" value="KNZ50555.1"/>
    <property type="molecule type" value="Genomic_DNA"/>
</dbReference>
<evidence type="ECO:0000313" key="2">
    <source>
        <dbReference type="EMBL" id="KNZ50555.1"/>
    </source>
</evidence>
<reference evidence="2 3" key="1">
    <citation type="submission" date="2015-08" db="EMBL/GenBank/DDBJ databases">
        <title>Next Generation Sequencing and Analysis of the Genome of Puccinia sorghi L Schw, the Causal Agent of Maize Common Rust.</title>
        <authorList>
            <person name="Rochi L."/>
            <person name="Burguener G."/>
            <person name="Darino M."/>
            <person name="Turjanski A."/>
            <person name="Kreff E."/>
            <person name="Dieguez M.J."/>
            <person name="Sacco F."/>
        </authorList>
    </citation>
    <scope>NUCLEOTIDE SEQUENCE [LARGE SCALE GENOMIC DNA]</scope>
    <source>
        <strain evidence="2 3">RO10H11247</strain>
    </source>
</reference>
<dbReference type="VEuPathDB" id="FungiDB:VP01_4355g1"/>